<keyword evidence="7" id="KW-1185">Reference proteome</keyword>
<dbReference type="PANTHER" id="PTHR45655">
    <property type="entry name" value="GUANYLATE CYCLASE SOLUBLE SUBUNIT BETA-2"/>
    <property type="match status" value="1"/>
</dbReference>
<dbReference type="GO" id="GO:0000166">
    <property type="term" value="F:nucleotide binding"/>
    <property type="evidence" value="ECO:0007669"/>
    <property type="project" value="UniProtKB-KW"/>
</dbReference>
<dbReference type="Pfam" id="PF07701">
    <property type="entry name" value="HNOBA"/>
    <property type="match status" value="1"/>
</dbReference>
<dbReference type="InterPro" id="IPR024096">
    <property type="entry name" value="NO_sig/Golgi_transp_ligand-bd"/>
</dbReference>
<evidence type="ECO:0000259" key="4">
    <source>
        <dbReference type="Pfam" id="PF07700"/>
    </source>
</evidence>
<feature type="domain" description="Heme NO-binding" evidence="4">
    <location>
        <begin position="2"/>
        <end position="126"/>
    </location>
</feature>
<dbReference type="GO" id="GO:0070482">
    <property type="term" value="P:response to oxygen levels"/>
    <property type="evidence" value="ECO:0007669"/>
    <property type="project" value="TreeGrafter"/>
</dbReference>
<dbReference type="InterPro" id="IPR011644">
    <property type="entry name" value="Heme_NO-bd"/>
</dbReference>
<gene>
    <name evidence="6" type="ORF">MGAL_10B039778</name>
</gene>
<reference evidence="6" key="1">
    <citation type="submission" date="2018-11" db="EMBL/GenBank/DDBJ databases">
        <authorList>
            <person name="Alioto T."/>
            <person name="Alioto T."/>
        </authorList>
    </citation>
    <scope>NUCLEOTIDE SEQUENCE</scope>
</reference>
<dbReference type="Gene3D" id="3.30.450.260">
    <property type="entry name" value="Haem NO binding associated domain"/>
    <property type="match status" value="1"/>
</dbReference>
<dbReference type="OrthoDB" id="6127067at2759"/>
<evidence type="ECO:0000256" key="2">
    <source>
        <dbReference type="ARBA" id="ARBA00022741"/>
    </source>
</evidence>
<organism evidence="6 7">
    <name type="scientific">Mytilus galloprovincialis</name>
    <name type="common">Mediterranean mussel</name>
    <dbReference type="NCBI Taxonomy" id="29158"/>
    <lineage>
        <taxon>Eukaryota</taxon>
        <taxon>Metazoa</taxon>
        <taxon>Spiralia</taxon>
        <taxon>Lophotrochozoa</taxon>
        <taxon>Mollusca</taxon>
        <taxon>Bivalvia</taxon>
        <taxon>Autobranchia</taxon>
        <taxon>Pteriomorphia</taxon>
        <taxon>Mytilida</taxon>
        <taxon>Mytiloidea</taxon>
        <taxon>Mytilidae</taxon>
        <taxon>Mytilinae</taxon>
        <taxon>Mytilus</taxon>
    </lineage>
</organism>
<dbReference type="InterPro" id="IPR042463">
    <property type="entry name" value="HNOB_dom_associated_sf"/>
</dbReference>
<dbReference type="GO" id="GO:0019934">
    <property type="term" value="P:cGMP-mediated signaling"/>
    <property type="evidence" value="ECO:0007669"/>
    <property type="project" value="TreeGrafter"/>
</dbReference>
<feature type="domain" description="Haem NO binding associated" evidence="5">
    <location>
        <begin position="263"/>
        <end position="329"/>
    </location>
</feature>
<keyword evidence="2" id="KW-0547">Nucleotide-binding</keyword>
<proteinExistence type="predicted"/>
<evidence type="ECO:0000256" key="1">
    <source>
        <dbReference type="ARBA" id="ARBA00012202"/>
    </source>
</evidence>
<dbReference type="EMBL" id="UYJE01010298">
    <property type="protein sequence ID" value="VDI81915.1"/>
    <property type="molecule type" value="Genomic_DNA"/>
</dbReference>
<keyword evidence="3" id="KW-0141">cGMP biosynthesis</keyword>
<dbReference type="InterPro" id="IPR038158">
    <property type="entry name" value="H-NOX_domain_sf"/>
</dbReference>
<dbReference type="GO" id="GO:0020037">
    <property type="term" value="F:heme binding"/>
    <property type="evidence" value="ECO:0007669"/>
    <property type="project" value="InterPro"/>
</dbReference>
<dbReference type="EC" id="4.6.1.2" evidence="1"/>
<dbReference type="Gene3D" id="3.90.1520.10">
    <property type="entry name" value="H-NOX domain"/>
    <property type="match status" value="1"/>
</dbReference>
<name>A0A8B6HP86_MYTGA</name>
<dbReference type="FunFam" id="3.30.450.260:FF:000002">
    <property type="entry name" value="guanylate cyclase soluble subunit alpha-2"/>
    <property type="match status" value="1"/>
</dbReference>
<dbReference type="GO" id="GO:0008074">
    <property type="term" value="C:guanylate cyclase complex, soluble"/>
    <property type="evidence" value="ECO:0007669"/>
    <property type="project" value="TreeGrafter"/>
</dbReference>
<accession>A0A8B6HP86</accession>
<keyword evidence="6" id="KW-0456">Lyase</keyword>
<evidence type="ECO:0000313" key="7">
    <source>
        <dbReference type="Proteomes" id="UP000596742"/>
    </source>
</evidence>
<dbReference type="AlphaFoldDB" id="A0A8B6HP86"/>
<dbReference type="SUPFAM" id="SSF111126">
    <property type="entry name" value="Ligand-binding domain in the NO signalling and Golgi transport"/>
    <property type="match status" value="1"/>
</dbReference>
<dbReference type="InterPro" id="IPR011645">
    <property type="entry name" value="HNOB_dom_associated"/>
</dbReference>
<sequence>MFKSYDDEKTFQLITAACKVSGLPLETVLEVFGQTWLKFCMDNGYEEMLRTLGGDFTSFVQNLDALHAHLSRTYTKLNYPSFRCETNNDGTLTLHYYSKRSGLYYIVLGVIPQIASVLYNQKATITVDSREEQDIENGILDDHVIFTVKLSKNDGNTTVNNKEDSSTIENNKELVCIRPTFPKQTIIQAKHFCNIFPYHLIFDENFVIKQCGSMIQILLKTKMERGSSLTSLFDLTYPRVDFTLTNLMAFINSAFLMTSVKKRNGHSLVLKGQMRWMPDISHMIFISSPCISSLQELKAMDLYISDIPLYDVTRELILLNQQRMAEMEIA</sequence>
<evidence type="ECO:0000256" key="3">
    <source>
        <dbReference type="ARBA" id="ARBA00023293"/>
    </source>
</evidence>
<evidence type="ECO:0000313" key="6">
    <source>
        <dbReference type="EMBL" id="VDI81915.1"/>
    </source>
</evidence>
<dbReference type="Proteomes" id="UP000596742">
    <property type="component" value="Unassembled WGS sequence"/>
</dbReference>
<evidence type="ECO:0000259" key="5">
    <source>
        <dbReference type="Pfam" id="PF07701"/>
    </source>
</evidence>
<comment type="caution">
    <text evidence="6">The sequence shown here is derived from an EMBL/GenBank/DDBJ whole genome shotgun (WGS) entry which is preliminary data.</text>
</comment>
<dbReference type="PANTHER" id="PTHR45655:SF13">
    <property type="entry name" value="SOLUBLE GUANYLATE CYCLASE GCY-32-RELATED"/>
    <property type="match status" value="1"/>
</dbReference>
<protein>
    <recommendedName>
        <fullName evidence="1">guanylate cyclase</fullName>
        <ecNumber evidence="1">4.6.1.2</ecNumber>
    </recommendedName>
</protein>
<dbReference type="Pfam" id="PF07700">
    <property type="entry name" value="HNOB"/>
    <property type="match status" value="1"/>
</dbReference>
<dbReference type="GO" id="GO:0004383">
    <property type="term" value="F:guanylate cyclase activity"/>
    <property type="evidence" value="ECO:0007669"/>
    <property type="project" value="UniProtKB-EC"/>
</dbReference>